<feature type="region of interest" description="Disordered" evidence="6">
    <location>
        <begin position="1"/>
        <end position="24"/>
    </location>
</feature>
<evidence type="ECO:0000256" key="1">
    <source>
        <dbReference type="ARBA" id="ARBA00008857"/>
    </source>
</evidence>
<evidence type="ECO:0000256" key="6">
    <source>
        <dbReference type="SAM" id="MobiDB-lite"/>
    </source>
</evidence>
<organism evidence="9 10">
    <name type="scientific">Nitrobacter winogradskyi</name>
    <name type="common">Nitrobacter agilis</name>
    <dbReference type="NCBI Taxonomy" id="913"/>
    <lineage>
        <taxon>Bacteria</taxon>
        <taxon>Pseudomonadati</taxon>
        <taxon>Pseudomonadota</taxon>
        <taxon>Alphaproteobacteria</taxon>
        <taxon>Hyphomicrobiales</taxon>
        <taxon>Nitrobacteraceae</taxon>
        <taxon>Nitrobacter</taxon>
    </lineage>
</organism>
<dbReference type="InterPro" id="IPR038488">
    <property type="entry name" value="Integrase_DNA-bd_sf"/>
</dbReference>
<dbReference type="InterPro" id="IPR025166">
    <property type="entry name" value="Integrase_DNA_bind_dom"/>
</dbReference>
<comment type="similarity">
    <text evidence="1">Belongs to the 'phage' integrase family.</text>
</comment>
<dbReference type="AlphaFoldDB" id="A0A4Y3WE24"/>
<protein>
    <submittedName>
        <fullName evidence="9">Integrase</fullName>
    </submittedName>
</protein>
<feature type="compositionally biased region" description="Polar residues" evidence="6">
    <location>
        <begin position="1"/>
        <end position="11"/>
    </location>
</feature>
<evidence type="ECO:0000313" key="9">
    <source>
        <dbReference type="EMBL" id="GEC17173.1"/>
    </source>
</evidence>
<dbReference type="InterPro" id="IPR044068">
    <property type="entry name" value="CB"/>
</dbReference>
<dbReference type="InterPro" id="IPR011010">
    <property type="entry name" value="DNA_brk_join_enz"/>
</dbReference>
<dbReference type="Pfam" id="PF00589">
    <property type="entry name" value="Phage_integrase"/>
    <property type="match status" value="1"/>
</dbReference>
<feature type="domain" description="Tyr recombinase" evidence="7">
    <location>
        <begin position="244"/>
        <end position="427"/>
    </location>
</feature>
<dbReference type="Gene3D" id="1.10.150.130">
    <property type="match status" value="1"/>
</dbReference>
<feature type="domain" description="Core-binding (CB)" evidence="8">
    <location>
        <begin position="139"/>
        <end position="223"/>
    </location>
</feature>
<evidence type="ECO:0000256" key="2">
    <source>
        <dbReference type="ARBA" id="ARBA00022908"/>
    </source>
</evidence>
<dbReference type="CDD" id="cd00801">
    <property type="entry name" value="INT_P4_C"/>
    <property type="match status" value="1"/>
</dbReference>
<dbReference type="GO" id="GO:0015074">
    <property type="term" value="P:DNA integration"/>
    <property type="evidence" value="ECO:0007669"/>
    <property type="project" value="UniProtKB-KW"/>
</dbReference>
<dbReference type="Proteomes" id="UP000318825">
    <property type="component" value="Unassembled WGS sequence"/>
</dbReference>
<dbReference type="Gene3D" id="1.10.443.10">
    <property type="entry name" value="Intergrase catalytic core"/>
    <property type="match status" value="1"/>
</dbReference>
<comment type="caution">
    <text evidence="9">The sequence shown here is derived from an EMBL/GenBank/DDBJ whole genome shotgun (WGS) entry which is preliminary data.</text>
</comment>
<dbReference type="PROSITE" id="PS51898">
    <property type="entry name" value="TYR_RECOMBINASE"/>
    <property type="match status" value="1"/>
</dbReference>
<evidence type="ECO:0000256" key="3">
    <source>
        <dbReference type="ARBA" id="ARBA00023125"/>
    </source>
</evidence>
<dbReference type="InterPro" id="IPR010998">
    <property type="entry name" value="Integrase_recombinase_N"/>
</dbReference>
<reference evidence="9 10" key="1">
    <citation type="submission" date="2019-06" db="EMBL/GenBank/DDBJ databases">
        <title>Whole genome shotgun sequence of Nitrobacter winogradskyi NBRC 14297.</title>
        <authorList>
            <person name="Hosoyama A."/>
            <person name="Uohara A."/>
            <person name="Ohji S."/>
            <person name="Ichikawa N."/>
        </authorList>
    </citation>
    <scope>NUCLEOTIDE SEQUENCE [LARGE SCALE GENOMIC DNA]</scope>
    <source>
        <strain evidence="9 10">NBRC 14297</strain>
    </source>
</reference>
<dbReference type="GO" id="GO:0006310">
    <property type="term" value="P:DNA recombination"/>
    <property type="evidence" value="ECO:0007669"/>
    <property type="project" value="UniProtKB-KW"/>
</dbReference>
<gene>
    <name evidence="9" type="ORF">NWI01_30650</name>
</gene>
<dbReference type="SUPFAM" id="SSF56349">
    <property type="entry name" value="DNA breaking-rejoining enzymes"/>
    <property type="match status" value="1"/>
</dbReference>
<dbReference type="InterPro" id="IPR002104">
    <property type="entry name" value="Integrase_catalytic"/>
</dbReference>
<dbReference type="InterPro" id="IPR013762">
    <property type="entry name" value="Integrase-like_cat_sf"/>
</dbReference>
<keyword evidence="2" id="KW-0229">DNA integration</keyword>
<evidence type="ECO:0000256" key="5">
    <source>
        <dbReference type="PROSITE-ProRule" id="PRU01248"/>
    </source>
</evidence>
<proteinExistence type="inferred from homology"/>
<dbReference type="InterPro" id="IPR050808">
    <property type="entry name" value="Phage_Integrase"/>
</dbReference>
<keyword evidence="4" id="KW-0233">DNA recombination</keyword>
<dbReference type="Gene3D" id="3.30.160.390">
    <property type="entry name" value="Integrase, DNA-binding domain"/>
    <property type="match status" value="1"/>
</dbReference>
<dbReference type="PROSITE" id="PS51900">
    <property type="entry name" value="CB"/>
    <property type="match status" value="1"/>
</dbReference>
<name>A0A4Y3WE24_NITWI</name>
<dbReference type="PANTHER" id="PTHR30629">
    <property type="entry name" value="PROPHAGE INTEGRASE"/>
    <property type="match status" value="1"/>
</dbReference>
<sequence>MGPYGTCNSPAEFTRPVTPDKPMLPAKLPAQHKRATAFISNLKATNTRQEIPDDVGNGLYLIVQPRPSGSMSWAVRTKLDGKAIKITLGRYDEEGSSQRIDRPSTKQVLNITQARDLAKRVKADVGRNHDPRQSKTDKLSLDYWLDEFVKTARSAGFKGRPVKASTADEYQRIIETDIKPNWKHVADIRDLDDRDIKKLIDKLAPGARRNAFAVLSTFFRWKSVKRVIGRNVIELADAPPKPQSRDRVLSHDEIKAVWNAATSCGYPFGPIVKLLLLTGQRRDEIANLKWSELSEELDTITFEGSRTKNGRAHIVPLPKMATAIIKALPRIAISNDKMSDYLFTTFATKPFSGFSNGKIALDKHCDPTLPDWHLHDLRRTCATELAKLGIKQEVTESILNHKSGKVSGVAAIYNRHEYHDEKRDALKVWADRLRTIVIDRPRPKLVASA</sequence>
<dbReference type="GO" id="GO:0003677">
    <property type="term" value="F:DNA binding"/>
    <property type="evidence" value="ECO:0007669"/>
    <property type="project" value="UniProtKB-UniRule"/>
</dbReference>
<evidence type="ECO:0000259" key="7">
    <source>
        <dbReference type="PROSITE" id="PS51898"/>
    </source>
</evidence>
<dbReference type="EMBL" id="BJNF01000091">
    <property type="protein sequence ID" value="GEC17173.1"/>
    <property type="molecule type" value="Genomic_DNA"/>
</dbReference>
<accession>A0A4Y3WE24</accession>
<evidence type="ECO:0000259" key="8">
    <source>
        <dbReference type="PROSITE" id="PS51900"/>
    </source>
</evidence>
<keyword evidence="3 5" id="KW-0238">DNA-binding</keyword>
<evidence type="ECO:0000256" key="4">
    <source>
        <dbReference type="ARBA" id="ARBA00023172"/>
    </source>
</evidence>
<dbReference type="Pfam" id="PF13356">
    <property type="entry name" value="Arm-DNA-bind_3"/>
    <property type="match status" value="1"/>
</dbReference>
<evidence type="ECO:0000313" key="10">
    <source>
        <dbReference type="Proteomes" id="UP000318825"/>
    </source>
</evidence>
<dbReference type="PANTHER" id="PTHR30629:SF2">
    <property type="entry name" value="PROPHAGE INTEGRASE INTS-RELATED"/>
    <property type="match status" value="1"/>
</dbReference>